<dbReference type="EMBL" id="JAVEPI010000001">
    <property type="protein sequence ID" value="KAK1444656.1"/>
    <property type="molecule type" value="Genomic_DNA"/>
</dbReference>
<evidence type="ECO:0000313" key="8">
    <source>
        <dbReference type="Proteomes" id="UP001230268"/>
    </source>
</evidence>
<keyword evidence="4 5" id="KW-0472">Membrane</keyword>
<feature type="domain" description="TLC" evidence="6">
    <location>
        <begin position="72"/>
        <end position="320"/>
    </location>
</feature>
<dbReference type="AlphaFoldDB" id="A0AAD8UTE8"/>
<comment type="caution">
    <text evidence="7">The sequence shown here is derived from an EMBL/GenBank/DDBJ whole genome shotgun (WGS) entry which is preliminary data.</text>
</comment>
<name>A0AAD8UTE8_BABGI</name>
<keyword evidence="3 5" id="KW-1133">Transmembrane helix</keyword>
<dbReference type="Pfam" id="PF03798">
    <property type="entry name" value="TRAM_LAG1_CLN8"/>
    <property type="match status" value="1"/>
</dbReference>
<dbReference type="InterPro" id="IPR006634">
    <property type="entry name" value="TLC-dom"/>
</dbReference>
<evidence type="ECO:0000256" key="2">
    <source>
        <dbReference type="ARBA" id="ARBA00022692"/>
    </source>
</evidence>
<dbReference type="GO" id="GO:0016020">
    <property type="term" value="C:membrane"/>
    <property type="evidence" value="ECO:0007669"/>
    <property type="project" value="UniProtKB-SubCell"/>
</dbReference>
<dbReference type="Proteomes" id="UP001230268">
    <property type="component" value="Unassembled WGS sequence"/>
</dbReference>
<evidence type="ECO:0000256" key="1">
    <source>
        <dbReference type="ARBA" id="ARBA00004141"/>
    </source>
</evidence>
<evidence type="ECO:0000256" key="4">
    <source>
        <dbReference type="ARBA" id="ARBA00023136"/>
    </source>
</evidence>
<feature type="transmembrane region" description="Helical" evidence="5">
    <location>
        <begin position="143"/>
        <end position="164"/>
    </location>
</feature>
<dbReference type="SMART" id="SM00724">
    <property type="entry name" value="TLC"/>
    <property type="match status" value="1"/>
</dbReference>
<evidence type="ECO:0000256" key="3">
    <source>
        <dbReference type="ARBA" id="ARBA00022989"/>
    </source>
</evidence>
<feature type="transmembrane region" description="Helical" evidence="5">
    <location>
        <begin position="241"/>
        <end position="268"/>
    </location>
</feature>
<dbReference type="PIRSF" id="PIRSF005225">
    <property type="entry name" value="LAG1_LAC1"/>
    <property type="match status" value="1"/>
</dbReference>
<evidence type="ECO:0000259" key="6">
    <source>
        <dbReference type="SMART" id="SM00724"/>
    </source>
</evidence>
<dbReference type="InterPro" id="IPR016439">
    <property type="entry name" value="Lag1/Lac1-like"/>
</dbReference>
<evidence type="ECO:0000256" key="5">
    <source>
        <dbReference type="SAM" id="Phobius"/>
    </source>
</evidence>
<comment type="subcellular location">
    <subcellularLocation>
        <location evidence="1">Membrane</location>
        <topology evidence="1">Multi-pass membrane protein</topology>
    </subcellularLocation>
</comment>
<dbReference type="PANTHER" id="PTHR12560">
    <property type="entry name" value="LONGEVITY ASSURANCE FACTOR 1 LAG1"/>
    <property type="match status" value="1"/>
</dbReference>
<keyword evidence="2 5" id="KW-0812">Transmembrane</keyword>
<dbReference type="GO" id="GO:0005783">
    <property type="term" value="C:endoplasmic reticulum"/>
    <property type="evidence" value="ECO:0007669"/>
    <property type="project" value="TreeGrafter"/>
</dbReference>
<dbReference type="PANTHER" id="PTHR12560:SF0">
    <property type="entry name" value="LD18904P"/>
    <property type="match status" value="1"/>
</dbReference>
<accession>A0AAD8UTE8</accession>
<gene>
    <name evidence="7" type="ORF">BgAZ_105620</name>
</gene>
<proteinExistence type="predicted"/>
<organism evidence="7 8">
    <name type="scientific">Babesia gibsoni</name>
    <dbReference type="NCBI Taxonomy" id="33632"/>
    <lineage>
        <taxon>Eukaryota</taxon>
        <taxon>Sar</taxon>
        <taxon>Alveolata</taxon>
        <taxon>Apicomplexa</taxon>
        <taxon>Aconoidasida</taxon>
        <taxon>Piroplasmida</taxon>
        <taxon>Babesiidae</taxon>
        <taxon>Babesia</taxon>
    </lineage>
</organism>
<protein>
    <submittedName>
        <fullName evidence="7">Lag1 lac1 like protein</fullName>
    </submittedName>
</protein>
<feature type="transmembrane region" description="Helical" evidence="5">
    <location>
        <begin position="77"/>
        <end position="96"/>
    </location>
</feature>
<keyword evidence="8" id="KW-1185">Reference proteome</keyword>
<reference evidence="7" key="1">
    <citation type="submission" date="2023-08" db="EMBL/GenBank/DDBJ databases">
        <title>Draft sequence of the Babesia gibsoni genome.</title>
        <authorList>
            <person name="Yamagishi J.Y."/>
            <person name="Xuan X.X."/>
        </authorList>
    </citation>
    <scope>NUCLEOTIDE SEQUENCE</scope>
    <source>
        <strain evidence="7">Azabu</strain>
    </source>
</reference>
<feature type="transmembrane region" description="Helical" evidence="5">
    <location>
        <begin position="280"/>
        <end position="308"/>
    </location>
</feature>
<evidence type="ECO:0000313" key="7">
    <source>
        <dbReference type="EMBL" id="KAK1444656.1"/>
    </source>
</evidence>
<feature type="transmembrane region" description="Helical" evidence="5">
    <location>
        <begin position="24"/>
        <end position="41"/>
    </location>
</feature>
<sequence>MEGTACGWLKNAYGYFSPNDVRDITTVAITAVLFLVSRFVISGTDLVKSTENYTVLPLFLNRFKIAKVNKTRKLAESIWYLGWHVSSLMLTFRALALEYGTPNDRGWLYYFLRDAKGVWLFTEGPAHVERKLVTWPYISMDPAIRSLMLLALGFWISCCIFIHWETRRSDMRIMQFHHITTVVLITLSYKLRFHRTGLVSEAIAYDIKIQIVMFLHDIPDVLLYMAKCTVYLRNGNQVYNAVVFVLYGISHFVTRILLMGRYICYAILFNMDYASKSDSVMGYIFTLPGGAICTSLIAVLTTMNIYWLNLIISMARRFARDGDINDDREHED</sequence>
<dbReference type="GO" id="GO:0050291">
    <property type="term" value="F:sphingosine N-acyltransferase activity"/>
    <property type="evidence" value="ECO:0007669"/>
    <property type="project" value="InterPro"/>
</dbReference>
<dbReference type="GO" id="GO:0046513">
    <property type="term" value="P:ceramide biosynthetic process"/>
    <property type="evidence" value="ECO:0007669"/>
    <property type="project" value="InterPro"/>
</dbReference>